<dbReference type="GO" id="GO:0005272">
    <property type="term" value="F:sodium channel activity"/>
    <property type="evidence" value="ECO:0007669"/>
    <property type="project" value="UniProtKB-KW"/>
</dbReference>
<feature type="compositionally biased region" description="Polar residues" evidence="18">
    <location>
        <begin position="275"/>
        <end position="286"/>
    </location>
</feature>
<dbReference type="PANTHER" id="PTHR45689">
    <property type="entry name" value="I[[H]] CHANNEL, ISOFORM E"/>
    <property type="match status" value="1"/>
</dbReference>
<dbReference type="SUPFAM" id="SSF51206">
    <property type="entry name" value="cAMP-binding domain-like"/>
    <property type="match status" value="1"/>
</dbReference>
<keyword evidence="11" id="KW-0406">Ion transport</keyword>
<dbReference type="InterPro" id="IPR014710">
    <property type="entry name" value="RmlC-like_jellyroll"/>
</dbReference>
<feature type="compositionally biased region" description="Polar residues" evidence="18">
    <location>
        <begin position="373"/>
        <end position="382"/>
    </location>
</feature>
<evidence type="ECO:0000256" key="1">
    <source>
        <dbReference type="ARBA" id="ARBA00004651"/>
    </source>
</evidence>
<evidence type="ECO:0000256" key="18">
    <source>
        <dbReference type="SAM" id="MobiDB-lite"/>
    </source>
</evidence>
<sequence length="906" mass="103786">MSSIRPGNEEDKLHSAITSSDSFKHWSVMRRLSEQLTEATLAAMQVADANFPGKALLDAPILVCPNCHKPDPFFPRDKLTETTKSANWHVDSQRYRRSQSVALSGLDSGCECCLALFYQNPLKDYVWSRPSANSCRNSYQNRVTGGTPRVMRSEDIPRPSWLYPDTKFSEQKILKLTKHLTGSFTGLPTMASQHTQTIFSSITTSNEVGDGTNKARHRQKSGSMYAKQSAGLRFQLPAALQKPRSFCKRGLNYGLRKTLSVTNAIVRIPIESAVPSSKKNTKIPSSETEKSSLIKNSKLSSSGQNLTQDHAFFQFDSWNRILRKKKFHASEPGSLHSLPAAELACSLCRSDEVVASDTSITKDKQRRSEEHINLNTSPSQQHEISKSVELQAKPIKVKKDVQLQTMEDFEHEIKSSFNIPRILNEEDQNKEPNEDLKGENWGCQDDSAKQRSKEYWKEQFLLFFQPSDNKLAKKLFGTKVALNRERSRQRKQGKWIIHPASNFRYYWDLLMLLLLIANLIILPVFISFFLEDLGIQAICFNCVSDTIFLLDILVNFRTGIMTNKFEDEIILNPKKIARHYLKTWFALDFLSSIPLDYISLIFSEEAKTRSHLVSAGRALRILRLVKLLSLLRLLRITRLVRYVSQWEEFLNVANKFMGIFNLVLLMLLLGHWNACLQFLIPMLNNFPVDSWVMKCKLKDADWFEQYTWALFKAMSHMLSIGYGRFPPTSPSEAWITIISMMTGSTCYALFVGHAAALIQSFDCSKKMYREKATVEFKQVEEYMAYRKLPRVLRQKVASYYEHRYQGKMFNELAILDELSECLREQIVNHNCRELVAAVPFFTYADRHFVSDVIMKLKYEVFQPGDWIIKEGQIGTKMYFIQEGVVDIVDTDGRVATSLSDGSYFGG</sequence>
<dbReference type="AlphaFoldDB" id="A0A158QUQ8"/>
<dbReference type="Gene3D" id="2.60.120.10">
    <property type="entry name" value="Jelly Rolls"/>
    <property type="match status" value="1"/>
</dbReference>
<evidence type="ECO:0000256" key="17">
    <source>
        <dbReference type="ARBA" id="ARBA00036239"/>
    </source>
</evidence>
<dbReference type="OrthoDB" id="421226at2759"/>
<keyword evidence="9 19" id="KW-1133">Transmembrane helix</keyword>
<keyword evidence="3" id="KW-0813">Transport</keyword>
<evidence type="ECO:0000256" key="12">
    <source>
        <dbReference type="ARBA" id="ARBA00023136"/>
    </source>
</evidence>
<evidence type="ECO:0000256" key="9">
    <source>
        <dbReference type="ARBA" id="ARBA00022989"/>
    </source>
</evidence>
<evidence type="ECO:0000256" key="19">
    <source>
        <dbReference type="SAM" id="Phobius"/>
    </source>
</evidence>
<dbReference type="InterPro" id="IPR018488">
    <property type="entry name" value="cNMP-bd_CS"/>
</dbReference>
<feature type="region of interest" description="Disordered" evidence="18">
    <location>
        <begin position="275"/>
        <end position="303"/>
    </location>
</feature>
<keyword evidence="22" id="KW-1185">Reference proteome</keyword>
<keyword evidence="5" id="KW-1003">Cell membrane</keyword>
<dbReference type="Gene3D" id="1.10.287.70">
    <property type="match status" value="1"/>
</dbReference>
<evidence type="ECO:0000256" key="3">
    <source>
        <dbReference type="ARBA" id="ARBA00022448"/>
    </source>
</evidence>
<evidence type="ECO:0000256" key="6">
    <source>
        <dbReference type="ARBA" id="ARBA00022566"/>
    </source>
</evidence>
<keyword evidence="6" id="KW-0116">cAMP-binding</keyword>
<dbReference type="PROSITE" id="PS00888">
    <property type="entry name" value="CNMP_BINDING_1"/>
    <property type="match status" value="1"/>
</dbReference>
<feature type="region of interest" description="Disordered" evidence="18">
    <location>
        <begin position="424"/>
        <end position="445"/>
    </location>
</feature>
<protein>
    <recommendedName>
        <fullName evidence="20">Cyclic nucleotide-binding domain-containing protein</fullName>
    </recommendedName>
</protein>
<dbReference type="InterPro" id="IPR051413">
    <property type="entry name" value="K/Na_HCN_channel"/>
</dbReference>
<reference evidence="21 22" key="1">
    <citation type="submission" date="2018-10" db="EMBL/GenBank/DDBJ databases">
        <authorList>
            <consortium name="Pathogen Informatics"/>
        </authorList>
    </citation>
    <scope>NUCLEOTIDE SEQUENCE [LARGE SCALE GENOMIC DNA]</scope>
</reference>
<dbReference type="PROSITE" id="PS50042">
    <property type="entry name" value="CNMP_BINDING_3"/>
    <property type="match status" value="1"/>
</dbReference>
<feature type="transmembrane region" description="Helical" evidence="19">
    <location>
        <begin position="656"/>
        <end position="680"/>
    </location>
</feature>
<dbReference type="SUPFAM" id="SSF81324">
    <property type="entry name" value="Voltage-gated potassium channels"/>
    <property type="match status" value="1"/>
</dbReference>
<gene>
    <name evidence="21" type="ORF">MCOS_LOCUS6615</name>
</gene>
<keyword evidence="14" id="KW-0739">Sodium transport</keyword>
<feature type="compositionally biased region" description="Basic and acidic residues" evidence="18">
    <location>
        <begin position="424"/>
        <end position="438"/>
    </location>
</feature>
<keyword evidence="13" id="KW-0114">cAMP</keyword>
<dbReference type="GO" id="GO:0003254">
    <property type="term" value="P:regulation of membrane depolarization"/>
    <property type="evidence" value="ECO:0007669"/>
    <property type="project" value="TreeGrafter"/>
</dbReference>
<feature type="compositionally biased region" description="Basic and acidic residues" evidence="18">
    <location>
        <begin position="360"/>
        <end position="372"/>
    </location>
</feature>
<dbReference type="CDD" id="cd00038">
    <property type="entry name" value="CAP_ED"/>
    <property type="match status" value="1"/>
</dbReference>
<evidence type="ECO:0000256" key="7">
    <source>
        <dbReference type="ARBA" id="ARBA00022692"/>
    </source>
</evidence>
<feature type="transmembrane region" description="Helical" evidence="19">
    <location>
        <begin position="505"/>
        <end position="529"/>
    </location>
</feature>
<evidence type="ECO:0000256" key="11">
    <source>
        <dbReference type="ARBA" id="ARBA00023065"/>
    </source>
</evidence>
<name>A0A158QUQ8_MESCO</name>
<evidence type="ECO:0000256" key="4">
    <source>
        <dbReference type="ARBA" id="ARBA00022461"/>
    </source>
</evidence>
<dbReference type="InterPro" id="IPR003938">
    <property type="entry name" value="K_chnl_volt-dep_EAG/ELK/ERG"/>
</dbReference>
<evidence type="ECO:0000256" key="5">
    <source>
        <dbReference type="ARBA" id="ARBA00022475"/>
    </source>
</evidence>
<keyword evidence="10" id="KW-0915">Sodium</keyword>
<evidence type="ECO:0000313" key="22">
    <source>
        <dbReference type="Proteomes" id="UP000267029"/>
    </source>
</evidence>
<evidence type="ECO:0000256" key="8">
    <source>
        <dbReference type="ARBA" id="ARBA00022741"/>
    </source>
</evidence>
<dbReference type="Proteomes" id="UP000267029">
    <property type="component" value="Unassembled WGS sequence"/>
</dbReference>
<feature type="domain" description="Cyclic nucleotide-binding" evidence="20">
    <location>
        <begin position="840"/>
        <end position="906"/>
    </location>
</feature>
<dbReference type="Gene3D" id="1.10.287.630">
    <property type="entry name" value="Helix hairpin bin"/>
    <property type="match status" value="1"/>
</dbReference>
<keyword evidence="15" id="KW-1071">Ligand-gated ion channel</keyword>
<keyword evidence="4" id="KW-0894">Sodium channel</keyword>
<comment type="similarity">
    <text evidence="2">Belongs to the potassium channel HCN family.</text>
</comment>
<comment type="catalytic activity">
    <reaction evidence="17">
        <text>Na(+)(in) = Na(+)(out)</text>
        <dbReference type="Rhea" id="RHEA:34963"/>
        <dbReference type="ChEBI" id="CHEBI:29101"/>
    </reaction>
</comment>
<dbReference type="PANTHER" id="PTHR45689:SF5">
    <property type="entry name" value="I[[H]] CHANNEL, ISOFORM E"/>
    <property type="match status" value="1"/>
</dbReference>
<organism evidence="21 22">
    <name type="scientific">Mesocestoides corti</name>
    <name type="common">Flatworm</name>
    <dbReference type="NCBI Taxonomy" id="53468"/>
    <lineage>
        <taxon>Eukaryota</taxon>
        <taxon>Metazoa</taxon>
        <taxon>Spiralia</taxon>
        <taxon>Lophotrochozoa</taxon>
        <taxon>Platyhelminthes</taxon>
        <taxon>Cestoda</taxon>
        <taxon>Eucestoda</taxon>
        <taxon>Cyclophyllidea</taxon>
        <taxon>Mesocestoididae</taxon>
        <taxon>Mesocestoides</taxon>
    </lineage>
</organism>
<evidence type="ECO:0000259" key="20">
    <source>
        <dbReference type="PROSITE" id="PS50042"/>
    </source>
</evidence>
<feature type="region of interest" description="Disordered" evidence="18">
    <location>
        <begin position="356"/>
        <end position="384"/>
    </location>
</feature>
<comment type="subcellular location">
    <subcellularLocation>
        <location evidence="1">Cell membrane</location>
        <topology evidence="1">Multi-pass membrane protein</topology>
    </subcellularLocation>
</comment>
<evidence type="ECO:0000313" key="21">
    <source>
        <dbReference type="EMBL" id="VDD80612.1"/>
    </source>
</evidence>
<dbReference type="Pfam" id="PF00027">
    <property type="entry name" value="cNMP_binding"/>
    <property type="match status" value="1"/>
</dbReference>
<proteinExistence type="inferred from homology"/>
<keyword evidence="16" id="KW-0407">Ion channel</keyword>
<evidence type="ECO:0000256" key="2">
    <source>
        <dbReference type="ARBA" id="ARBA00006305"/>
    </source>
</evidence>
<dbReference type="GO" id="GO:0098855">
    <property type="term" value="C:HCN channel complex"/>
    <property type="evidence" value="ECO:0007669"/>
    <property type="project" value="TreeGrafter"/>
</dbReference>
<evidence type="ECO:0000256" key="14">
    <source>
        <dbReference type="ARBA" id="ARBA00023201"/>
    </source>
</evidence>
<dbReference type="InterPro" id="IPR000595">
    <property type="entry name" value="cNMP-bd_dom"/>
</dbReference>
<feature type="compositionally biased region" description="Low complexity" evidence="18">
    <location>
        <begin position="293"/>
        <end position="302"/>
    </location>
</feature>
<dbReference type="InterPro" id="IPR013621">
    <property type="entry name" value="Ion_trans_N"/>
</dbReference>
<accession>A0A158QUQ8</accession>
<dbReference type="PRINTS" id="PR01463">
    <property type="entry name" value="EAGCHANLFMLY"/>
</dbReference>
<feature type="transmembrane region" description="Helical" evidence="19">
    <location>
        <begin position="733"/>
        <end position="758"/>
    </location>
</feature>
<keyword evidence="7 19" id="KW-0812">Transmembrane</keyword>
<keyword evidence="12 19" id="KW-0472">Membrane</keyword>
<dbReference type="InterPro" id="IPR018490">
    <property type="entry name" value="cNMP-bd_dom_sf"/>
</dbReference>
<keyword evidence="8" id="KW-0547">Nucleotide-binding</keyword>
<evidence type="ECO:0000256" key="15">
    <source>
        <dbReference type="ARBA" id="ARBA00023286"/>
    </source>
</evidence>
<dbReference type="GO" id="GO:0005249">
    <property type="term" value="F:voltage-gated potassium channel activity"/>
    <property type="evidence" value="ECO:0007669"/>
    <property type="project" value="InterPro"/>
</dbReference>
<evidence type="ECO:0000256" key="13">
    <source>
        <dbReference type="ARBA" id="ARBA00023149"/>
    </source>
</evidence>
<evidence type="ECO:0000256" key="16">
    <source>
        <dbReference type="ARBA" id="ARBA00023303"/>
    </source>
</evidence>
<dbReference type="EMBL" id="UXSR01005278">
    <property type="protein sequence ID" value="VDD80612.1"/>
    <property type="molecule type" value="Genomic_DNA"/>
</dbReference>
<dbReference type="GO" id="GO:0030552">
    <property type="term" value="F:cAMP binding"/>
    <property type="evidence" value="ECO:0007669"/>
    <property type="project" value="UniProtKB-KW"/>
</dbReference>
<dbReference type="Pfam" id="PF08412">
    <property type="entry name" value="Ion_trans_N"/>
    <property type="match status" value="1"/>
</dbReference>
<dbReference type="Pfam" id="PF00520">
    <property type="entry name" value="Ion_trans"/>
    <property type="match status" value="1"/>
</dbReference>
<evidence type="ECO:0000256" key="10">
    <source>
        <dbReference type="ARBA" id="ARBA00023053"/>
    </source>
</evidence>
<dbReference type="InterPro" id="IPR005821">
    <property type="entry name" value="Ion_trans_dom"/>
</dbReference>